<dbReference type="InterPro" id="IPR020449">
    <property type="entry name" value="Tscrpt_reg_AraC-type_HTH"/>
</dbReference>
<dbReference type="InterPro" id="IPR009057">
    <property type="entry name" value="Homeodomain-like_sf"/>
</dbReference>
<dbReference type="Gene3D" id="1.10.10.60">
    <property type="entry name" value="Homeodomain-like"/>
    <property type="match status" value="1"/>
</dbReference>
<dbReference type="SUPFAM" id="SSF46689">
    <property type="entry name" value="Homeodomain-like"/>
    <property type="match status" value="1"/>
</dbReference>
<dbReference type="PANTHER" id="PTHR47893:SF1">
    <property type="entry name" value="REGULATORY PROTEIN PCHR"/>
    <property type="match status" value="1"/>
</dbReference>
<accession>A0A6N3HPJ0</accession>
<dbReference type="EMBL" id="CACRTR010000023">
    <property type="protein sequence ID" value="VYU77980.1"/>
    <property type="molecule type" value="Genomic_DNA"/>
</dbReference>
<dbReference type="GO" id="GO:0043565">
    <property type="term" value="F:sequence-specific DNA binding"/>
    <property type="evidence" value="ECO:0007669"/>
    <property type="project" value="InterPro"/>
</dbReference>
<dbReference type="GO" id="GO:0003700">
    <property type="term" value="F:DNA-binding transcription factor activity"/>
    <property type="evidence" value="ECO:0007669"/>
    <property type="project" value="InterPro"/>
</dbReference>
<organism evidence="4">
    <name type="scientific">Eubacterium limosum</name>
    <dbReference type="NCBI Taxonomy" id="1736"/>
    <lineage>
        <taxon>Bacteria</taxon>
        <taxon>Bacillati</taxon>
        <taxon>Bacillota</taxon>
        <taxon>Clostridia</taxon>
        <taxon>Eubacteriales</taxon>
        <taxon>Eubacteriaceae</taxon>
        <taxon>Eubacterium</taxon>
    </lineage>
</organism>
<evidence type="ECO:0000313" key="4">
    <source>
        <dbReference type="EMBL" id="VYU77980.1"/>
    </source>
</evidence>
<dbReference type="InterPro" id="IPR018060">
    <property type="entry name" value="HTH_AraC"/>
</dbReference>
<sequence>MHFDREAMGPNVSLICKDESCTVYQVNEDSGEGVMTAYDVFPGVYLLYNDFHMEKCFSEFKPDVDLFCIDHCREGRIEWEIVKNKFIYLEAGDLQMNNRKHHVCDFSFPLKHYHGITVGFYMEKAMKVLPHVLEGVPVDLAKIREKFCGDEHPFVMRAGEGVEHIFSELYTVPEHLRMSYFKIKVFELLLFLDALEVAQKSAERPYFYKTQVEKVKAIVRLLTDNLERHYTLKELSERFEFPLTSMKLCFKGVYGTSIYAYMKEYRMNAAALMLQKTNENVVSIANRVGYENPSKFAAAFQSVMGMCPAEYRKSVVRMDQYWQERSRQEAQ</sequence>
<dbReference type="AlphaFoldDB" id="A0A6N3HPJ0"/>
<evidence type="ECO:0000256" key="1">
    <source>
        <dbReference type="ARBA" id="ARBA00023015"/>
    </source>
</evidence>
<dbReference type="SMART" id="SM00342">
    <property type="entry name" value="HTH_ARAC"/>
    <property type="match status" value="1"/>
</dbReference>
<dbReference type="InterPro" id="IPR053142">
    <property type="entry name" value="PchR_regulatory_protein"/>
</dbReference>
<protein>
    <submittedName>
        <fullName evidence="4">Regulatory protein PchR</fullName>
    </submittedName>
</protein>
<keyword evidence="2" id="KW-0238">DNA-binding</keyword>
<proteinExistence type="predicted"/>
<keyword evidence="3" id="KW-0804">Transcription</keyword>
<keyword evidence="1" id="KW-0805">Transcription regulation</keyword>
<reference evidence="4" key="1">
    <citation type="submission" date="2019-11" db="EMBL/GenBank/DDBJ databases">
        <authorList>
            <person name="Feng L."/>
        </authorList>
    </citation>
    <scope>NUCLEOTIDE SEQUENCE</scope>
    <source>
        <strain evidence="4">ElimosumLFYP34</strain>
    </source>
</reference>
<evidence type="ECO:0000256" key="3">
    <source>
        <dbReference type="ARBA" id="ARBA00023163"/>
    </source>
</evidence>
<dbReference type="PROSITE" id="PS01124">
    <property type="entry name" value="HTH_ARAC_FAMILY_2"/>
    <property type="match status" value="1"/>
</dbReference>
<dbReference type="Pfam" id="PF12833">
    <property type="entry name" value="HTH_18"/>
    <property type="match status" value="1"/>
</dbReference>
<name>A0A6N3HPJ0_EUBLI</name>
<dbReference type="PRINTS" id="PR00032">
    <property type="entry name" value="HTHARAC"/>
</dbReference>
<evidence type="ECO:0000256" key="2">
    <source>
        <dbReference type="ARBA" id="ARBA00023125"/>
    </source>
</evidence>
<dbReference type="PANTHER" id="PTHR47893">
    <property type="entry name" value="REGULATORY PROTEIN PCHR"/>
    <property type="match status" value="1"/>
</dbReference>
<gene>
    <name evidence="4" type="primary">pchR_2</name>
    <name evidence="4" type="ORF">ELLFYP34_01475</name>
</gene>